<evidence type="ECO:0000313" key="1">
    <source>
        <dbReference type="EMBL" id="JAH98101.1"/>
    </source>
</evidence>
<sequence>MTARRPRTTCSTQKMCALAGTSTRLCGRSVWATQSRGSTSLKPYNRVCALKPCQMEPTVPRATPSFTAAIPTISIATPSIPTAPPTVPAYKARPTNS</sequence>
<dbReference type="AlphaFoldDB" id="A0A0E9X6K6"/>
<reference evidence="1" key="2">
    <citation type="journal article" date="2015" name="Fish Shellfish Immunol.">
        <title>Early steps in the European eel (Anguilla anguilla)-Vibrio vulnificus interaction in the gills: Role of the RtxA13 toxin.</title>
        <authorList>
            <person name="Callol A."/>
            <person name="Pajuelo D."/>
            <person name="Ebbesson L."/>
            <person name="Teles M."/>
            <person name="MacKenzie S."/>
            <person name="Amaro C."/>
        </authorList>
    </citation>
    <scope>NUCLEOTIDE SEQUENCE</scope>
</reference>
<proteinExistence type="predicted"/>
<accession>A0A0E9X6K6</accession>
<organism evidence="1">
    <name type="scientific">Anguilla anguilla</name>
    <name type="common">European freshwater eel</name>
    <name type="synonym">Muraena anguilla</name>
    <dbReference type="NCBI Taxonomy" id="7936"/>
    <lineage>
        <taxon>Eukaryota</taxon>
        <taxon>Metazoa</taxon>
        <taxon>Chordata</taxon>
        <taxon>Craniata</taxon>
        <taxon>Vertebrata</taxon>
        <taxon>Euteleostomi</taxon>
        <taxon>Actinopterygii</taxon>
        <taxon>Neopterygii</taxon>
        <taxon>Teleostei</taxon>
        <taxon>Anguilliformes</taxon>
        <taxon>Anguillidae</taxon>
        <taxon>Anguilla</taxon>
    </lineage>
</organism>
<name>A0A0E9X6K6_ANGAN</name>
<protein>
    <submittedName>
        <fullName evidence="1">Uncharacterized protein</fullName>
    </submittedName>
</protein>
<dbReference type="EMBL" id="GBXM01010476">
    <property type="protein sequence ID" value="JAH98101.1"/>
    <property type="molecule type" value="Transcribed_RNA"/>
</dbReference>
<reference evidence="1" key="1">
    <citation type="submission" date="2014-11" db="EMBL/GenBank/DDBJ databases">
        <authorList>
            <person name="Amaro Gonzalez C."/>
        </authorList>
    </citation>
    <scope>NUCLEOTIDE SEQUENCE</scope>
</reference>